<name>A0A1U9R1T3_STRNV</name>
<organism evidence="1 2">
    <name type="scientific">Streptomyces niveus</name>
    <name type="common">Streptomyces spheroides</name>
    <dbReference type="NCBI Taxonomy" id="193462"/>
    <lineage>
        <taxon>Bacteria</taxon>
        <taxon>Bacillati</taxon>
        <taxon>Actinomycetota</taxon>
        <taxon>Actinomycetes</taxon>
        <taxon>Kitasatosporales</taxon>
        <taxon>Streptomycetaceae</taxon>
        <taxon>Streptomyces</taxon>
    </lineage>
</organism>
<protein>
    <submittedName>
        <fullName evidence="1">Uncharacterized protein</fullName>
    </submittedName>
</protein>
<dbReference type="OrthoDB" id="3478947at2"/>
<accession>A0A1U9R1T3</accession>
<evidence type="ECO:0000313" key="2">
    <source>
        <dbReference type="Proteomes" id="UP000189677"/>
    </source>
</evidence>
<dbReference type="KEGG" id="snw:BBN63_30450"/>
<sequence>MSTARHVATIDLLCARSFPTELAASEVGKSGPGYHLAELASGESFWEDDGTCRAQDAEQYEAECAALASVLAARWGEPQLVSLWSTRVRAGEGEEISEPWRELSYGVGHAHLWRTEGRWVAVGVSHQGEEHPFQLLAAVTEIDPP</sequence>
<gene>
    <name evidence="1" type="ORF">BBN63_30450</name>
</gene>
<dbReference type="RefSeq" id="WP_078078519.1">
    <property type="nucleotide sequence ID" value="NZ_CP018047.1"/>
</dbReference>
<dbReference type="EMBL" id="CP018047">
    <property type="protein sequence ID" value="AQU69865.1"/>
    <property type="molecule type" value="Genomic_DNA"/>
</dbReference>
<dbReference type="Proteomes" id="UP000189677">
    <property type="component" value="Chromosome"/>
</dbReference>
<evidence type="ECO:0000313" key="1">
    <source>
        <dbReference type="EMBL" id="AQU69865.1"/>
    </source>
</evidence>
<proteinExistence type="predicted"/>
<reference evidence="1 2" key="1">
    <citation type="submission" date="2016-11" db="EMBL/GenBank/DDBJ databases">
        <title>Complete genome sequence of Streptomyces niveus SCSIO 3406.</title>
        <authorList>
            <person name="Zhu Q."/>
            <person name="Cheng W."/>
            <person name="Song Y."/>
            <person name="Li Q."/>
            <person name="Ju J."/>
        </authorList>
    </citation>
    <scope>NUCLEOTIDE SEQUENCE [LARGE SCALE GENOMIC DNA]</scope>
    <source>
        <strain evidence="1 2">SCSIO 3406</strain>
    </source>
</reference>
<keyword evidence="2" id="KW-1185">Reference proteome</keyword>
<dbReference type="AlphaFoldDB" id="A0A1U9R1T3"/>